<reference evidence="2 3" key="1">
    <citation type="submission" date="2021-07" db="EMBL/GenBank/DDBJ databases">
        <title>The Aristolochia fimbriata genome: insights into angiosperm evolution, floral development and chemical biosynthesis.</title>
        <authorList>
            <person name="Jiao Y."/>
        </authorList>
    </citation>
    <scope>NUCLEOTIDE SEQUENCE [LARGE SCALE GENOMIC DNA]</scope>
    <source>
        <strain evidence="2">IBCAS-2021</strain>
        <tissue evidence="2">Leaf</tissue>
    </source>
</reference>
<name>A0AAV7FC59_ARIFI</name>
<comment type="caution">
    <text evidence="2">The sequence shown here is derived from an EMBL/GenBank/DDBJ whole genome shotgun (WGS) entry which is preliminary data.</text>
</comment>
<proteinExistence type="predicted"/>
<accession>A0AAV7FC59</accession>
<dbReference type="Proteomes" id="UP000825729">
    <property type="component" value="Unassembled WGS sequence"/>
</dbReference>
<dbReference type="EMBL" id="JAINDJ010000002">
    <property type="protein sequence ID" value="KAG9457616.1"/>
    <property type="molecule type" value="Genomic_DNA"/>
</dbReference>
<evidence type="ECO:0000256" key="1">
    <source>
        <dbReference type="SAM" id="MobiDB-lite"/>
    </source>
</evidence>
<evidence type="ECO:0000313" key="3">
    <source>
        <dbReference type="Proteomes" id="UP000825729"/>
    </source>
</evidence>
<feature type="compositionally biased region" description="Low complexity" evidence="1">
    <location>
        <begin position="29"/>
        <end position="41"/>
    </location>
</feature>
<protein>
    <submittedName>
        <fullName evidence="2">Uncharacterized protein</fullName>
    </submittedName>
</protein>
<dbReference type="AlphaFoldDB" id="A0AAV7FC59"/>
<organism evidence="2 3">
    <name type="scientific">Aristolochia fimbriata</name>
    <name type="common">White veined hardy Dutchman's pipe vine</name>
    <dbReference type="NCBI Taxonomy" id="158543"/>
    <lineage>
        <taxon>Eukaryota</taxon>
        <taxon>Viridiplantae</taxon>
        <taxon>Streptophyta</taxon>
        <taxon>Embryophyta</taxon>
        <taxon>Tracheophyta</taxon>
        <taxon>Spermatophyta</taxon>
        <taxon>Magnoliopsida</taxon>
        <taxon>Magnoliidae</taxon>
        <taxon>Piperales</taxon>
        <taxon>Aristolochiaceae</taxon>
        <taxon>Aristolochia</taxon>
    </lineage>
</organism>
<evidence type="ECO:0000313" key="2">
    <source>
        <dbReference type="EMBL" id="KAG9457616.1"/>
    </source>
</evidence>
<keyword evidence="3" id="KW-1185">Reference proteome</keyword>
<feature type="region of interest" description="Disordered" evidence="1">
    <location>
        <begin position="27"/>
        <end position="54"/>
    </location>
</feature>
<gene>
    <name evidence="2" type="ORF">H6P81_002124</name>
</gene>
<sequence>MADHISILSWRRNSYDTRIGDNMVPVFPSSSSLRSRNSSSSDIVNAKSRTASTRQTENLLENQGGTLKKIHKIGKCH</sequence>